<organism evidence="3 4">
    <name type="scientific">Metasolibacillus meyeri</name>
    <dbReference type="NCBI Taxonomy" id="1071052"/>
    <lineage>
        <taxon>Bacteria</taxon>
        <taxon>Bacillati</taxon>
        <taxon>Bacillota</taxon>
        <taxon>Bacilli</taxon>
        <taxon>Bacillales</taxon>
        <taxon>Caryophanaceae</taxon>
        <taxon>Metasolibacillus</taxon>
    </lineage>
</organism>
<feature type="domain" description="SLH" evidence="2">
    <location>
        <begin position="1082"/>
        <end position="1145"/>
    </location>
</feature>
<evidence type="ECO:0000313" key="3">
    <source>
        <dbReference type="EMBL" id="MEC1178015.1"/>
    </source>
</evidence>
<dbReference type="InterPro" id="IPR025883">
    <property type="entry name" value="Cadherin-like_domain"/>
</dbReference>
<name>A0AAW9NU14_9BACL</name>
<dbReference type="InterPro" id="IPR009063">
    <property type="entry name" value="Ig/albumin-bd_sf"/>
</dbReference>
<dbReference type="EMBL" id="JARSFG010000008">
    <property type="protein sequence ID" value="MEC1178015.1"/>
    <property type="molecule type" value="Genomic_DNA"/>
</dbReference>
<proteinExistence type="predicted"/>
<reference evidence="3 4" key="1">
    <citation type="submission" date="2023-03" db="EMBL/GenBank/DDBJ databases">
        <title>Bacillus Genome Sequencing.</title>
        <authorList>
            <person name="Dunlap C."/>
        </authorList>
    </citation>
    <scope>NUCLEOTIDE SEQUENCE [LARGE SCALE GENOMIC DNA]</scope>
    <source>
        <strain evidence="3 4">B-59205</strain>
    </source>
</reference>
<sequence>MQMVTKQKNWWKHSVAVLLSLALVTSPVPLTGSGDKVQAAGSESPGGISTQPVLWLKAGDGAMQDNGELTGWVDKSSAPVEFELHVPLGQEARTPKYNANGINFNPSVTFNNPTARNHYDTSAKLIGDKEITFKSGYAVYKWPESGHAGVLIGRTEQGGTNNTIILGGEGNNYATGPGVAGVYSYFGADKARNQHQIVNYEIESESSHSARLDGREITTWNRQSDFEIPRFTPVIGATLGTNSTYNWYGLNGQVAEIILYDELTSHEAAKIETYLAIKYGITLGEGNADYVATNDDIVWTANSEYKHNIAGIARDDAQGLYQKQSYSINTGTQVAIGIDTLRKTNASNLAQLANGQYLVWADNGEDLTFTQAIANTTAKYHAERVWKVQNTGHVGQVHIAIPVDAVEEDTTLLVSSSENFDISQERLLNKITLNGVDYYAAKATLTDGQYFTFAAPAPKPTAATLKETVIDDNQITLTFDKELELTTSTGGFTVEIDGVAIDLIGATFIVDPNDKTKLLIILPNGTDVTDKDVKVSYSANQGSLIGINGAPVDDFTMDVEGAFNSALQILTPTELTQPGTPTITTATPIFGGTMPTSTTSDTTTIDVALVNVNSPITPIEGQIELIPGTDEWTFIPTNPLPDGTYTLTVTVTEGNKTAVKTKTFIVSMAQTVDKEPLRAKVAEKLQIDAGGPYTWTTWANYQAALQHAEDVLNNPNATQEEVNNALAQLTAAQNALVKIGQGLSALVPSTGGGTLSPSFQPNITDYTMQVGYPTASIGFSTSTFDPNATVTTTVNGQLGTLEQIPLQVGWNTIVITVTDANGQVKQYTIRVYRAADMWNPDSGDNGNTGGGTTIPAPEEPKETKIIIHVDLEVDGENPLEKTTIEIERTTYPDGRITDFVNLTPEQALEAVEKAKQIGNTIARIVIPDVQDVVDQTTVEVPKESLQILRDNGLDLEIATDNAHIAIPNSSMTGVEDNFYFRLVPVKKASERQAIEERARAERVVREVLQSNDVHVVARPMTIETNLPSRPVVVTLPLHDVMLPTNGTERQAFLDSLAVFIEHSDGEKKVVQPEVVTMYDGKLGLRFTVEKFSTFTIIRVAQEVHTHTPYIRGFEDGTFRPEANITRAQAARMIARILGYEEGTAVSVAPFKDIPSMHFAAGEIAFVKAAGIMDGDEKGNFNASNNITRAQMAKVVANFKNLTVEENITLKFSDTKGHWAQWIIEANRDAGIISGYPDGRFAPNEAITRVQAVRMINRMLERGPLNGVPTASFTDVPTTHRAFSDIEEAARMHSYTVDANGQEQFVK</sequence>
<gene>
    <name evidence="3" type="ORF">P9B03_05920</name>
</gene>
<feature type="signal peptide" evidence="1">
    <location>
        <begin position="1"/>
        <end position="30"/>
    </location>
</feature>
<keyword evidence="1" id="KW-0732">Signal</keyword>
<feature type="domain" description="SLH" evidence="2">
    <location>
        <begin position="1146"/>
        <end position="1205"/>
    </location>
</feature>
<dbReference type="PROSITE" id="PS51272">
    <property type="entry name" value="SLH"/>
    <property type="match status" value="3"/>
</dbReference>
<dbReference type="Pfam" id="PF07554">
    <property type="entry name" value="FIVAR"/>
    <property type="match status" value="1"/>
</dbReference>
<keyword evidence="4" id="KW-1185">Reference proteome</keyword>
<comment type="caution">
    <text evidence="3">The sequence shown here is derived from an EMBL/GenBank/DDBJ whole genome shotgun (WGS) entry which is preliminary data.</text>
</comment>
<dbReference type="Pfam" id="PF00395">
    <property type="entry name" value="SLH"/>
    <property type="match status" value="3"/>
</dbReference>
<dbReference type="RefSeq" id="WP_326122546.1">
    <property type="nucleotide sequence ID" value="NZ_JARSFG010000008.1"/>
</dbReference>
<accession>A0AAW9NU14</accession>
<dbReference type="PANTHER" id="PTHR43308">
    <property type="entry name" value="OUTER MEMBRANE PROTEIN ALPHA-RELATED"/>
    <property type="match status" value="1"/>
</dbReference>
<dbReference type="InterPro" id="IPR051465">
    <property type="entry name" value="Cell_Envelope_Struct_Comp"/>
</dbReference>
<evidence type="ECO:0000256" key="1">
    <source>
        <dbReference type="SAM" id="SignalP"/>
    </source>
</evidence>
<dbReference type="Pfam" id="PF12733">
    <property type="entry name" value="Cadherin-like"/>
    <property type="match status" value="1"/>
</dbReference>
<feature type="domain" description="SLH" evidence="2">
    <location>
        <begin position="1206"/>
        <end position="1269"/>
    </location>
</feature>
<protein>
    <submittedName>
        <fullName evidence="3">S-layer homology domain-containing protein</fullName>
    </submittedName>
</protein>
<evidence type="ECO:0000313" key="4">
    <source>
        <dbReference type="Proteomes" id="UP001344888"/>
    </source>
</evidence>
<evidence type="ECO:0000259" key="2">
    <source>
        <dbReference type="PROSITE" id="PS51272"/>
    </source>
</evidence>
<feature type="chain" id="PRO_5043387410" evidence="1">
    <location>
        <begin position="31"/>
        <end position="1306"/>
    </location>
</feature>
<dbReference type="InterPro" id="IPR058515">
    <property type="entry name" value="DUF8202"/>
</dbReference>
<dbReference type="SUPFAM" id="SSF46997">
    <property type="entry name" value="Bacterial immunoglobulin/albumin-binding domains"/>
    <property type="match status" value="1"/>
</dbReference>
<dbReference type="InterPro" id="IPR001119">
    <property type="entry name" value="SLH_dom"/>
</dbReference>
<dbReference type="Proteomes" id="UP001344888">
    <property type="component" value="Unassembled WGS sequence"/>
</dbReference>
<dbReference type="Gene3D" id="1.20.1270.70">
    <property type="entry name" value="Designed single chain three-helix bundle"/>
    <property type="match status" value="1"/>
</dbReference>
<dbReference type="Pfam" id="PF26628">
    <property type="entry name" value="DUF8202"/>
    <property type="match status" value="1"/>
</dbReference>